<dbReference type="Proteomes" id="UP001165065">
    <property type="component" value="Unassembled WGS sequence"/>
</dbReference>
<evidence type="ECO:0000256" key="5">
    <source>
        <dbReference type="SAM" id="Phobius"/>
    </source>
</evidence>
<evidence type="ECO:0000256" key="2">
    <source>
        <dbReference type="ARBA" id="ARBA00022692"/>
    </source>
</evidence>
<evidence type="ECO:0000313" key="7">
    <source>
        <dbReference type="Proteomes" id="UP001165065"/>
    </source>
</evidence>
<dbReference type="Pfam" id="PF04193">
    <property type="entry name" value="PQ-loop"/>
    <property type="match status" value="1"/>
</dbReference>
<evidence type="ECO:0000256" key="3">
    <source>
        <dbReference type="ARBA" id="ARBA00022989"/>
    </source>
</evidence>
<keyword evidence="2 5" id="KW-0812">Transmembrane</keyword>
<accession>A0A9W7GAG8</accession>
<dbReference type="Gene3D" id="1.20.1280.290">
    <property type="match status" value="1"/>
</dbReference>
<dbReference type="OrthoDB" id="271506at2759"/>
<gene>
    <name evidence="6" type="ORF">TrCOL_g10464</name>
</gene>
<dbReference type="InterPro" id="IPR006603">
    <property type="entry name" value="PQ-loop_rpt"/>
</dbReference>
<protein>
    <submittedName>
        <fullName evidence="6">Uncharacterized protein</fullName>
    </submittedName>
</protein>
<dbReference type="EMBL" id="BRYA01000107">
    <property type="protein sequence ID" value="GMI39669.1"/>
    <property type="molecule type" value="Genomic_DNA"/>
</dbReference>
<reference evidence="7" key="1">
    <citation type="journal article" date="2023" name="Commun. Biol.">
        <title>Genome analysis of Parmales, the sister group of diatoms, reveals the evolutionary specialization of diatoms from phago-mixotrophs to photoautotrophs.</title>
        <authorList>
            <person name="Ban H."/>
            <person name="Sato S."/>
            <person name="Yoshikawa S."/>
            <person name="Yamada K."/>
            <person name="Nakamura Y."/>
            <person name="Ichinomiya M."/>
            <person name="Sato N."/>
            <person name="Blanc-Mathieu R."/>
            <person name="Endo H."/>
            <person name="Kuwata A."/>
            <person name="Ogata H."/>
        </authorList>
    </citation>
    <scope>NUCLEOTIDE SEQUENCE [LARGE SCALE GENOMIC DNA]</scope>
</reference>
<dbReference type="GO" id="GO:0016020">
    <property type="term" value="C:membrane"/>
    <property type="evidence" value="ECO:0007669"/>
    <property type="project" value="UniProtKB-SubCell"/>
</dbReference>
<evidence type="ECO:0000256" key="1">
    <source>
        <dbReference type="ARBA" id="ARBA00004141"/>
    </source>
</evidence>
<name>A0A9W7GAG8_9STRA</name>
<keyword evidence="3 5" id="KW-1133">Transmembrane helix</keyword>
<organism evidence="6 7">
    <name type="scientific">Triparma columacea</name>
    <dbReference type="NCBI Taxonomy" id="722753"/>
    <lineage>
        <taxon>Eukaryota</taxon>
        <taxon>Sar</taxon>
        <taxon>Stramenopiles</taxon>
        <taxon>Ochrophyta</taxon>
        <taxon>Bolidophyceae</taxon>
        <taxon>Parmales</taxon>
        <taxon>Triparmaceae</taxon>
        <taxon>Triparma</taxon>
    </lineage>
</organism>
<keyword evidence="7" id="KW-1185">Reference proteome</keyword>
<comment type="caution">
    <text evidence="6">The sequence shown here is derived from an EMBL/GenBank/DDBJ whole genome shotgun (WGS) entry which is preliminary data.</text>
</comment>
<proteinExistence type="predicted"/>
<dbReference type="AlphaFoldDB" id="A0A9W7GAG8"/>
<evidence type="ECO:0000256" key="4">
    <source>
        <dbReference type="ARBA" id="ARBA00023136"/>
    </source>
</evidence>
<feature type="transmembrane region" description="Helical" evidence="5">
    <location>
        <begin position="61"/>
        <end position="82"/>
    </location>
</feature>
<evidence type="ECO:0000313" key="6">
    <source>
        <dbReference type="EMBL" id="GMI39669.1"/>
    </source>
</evidence>
<sequence>MPTRVFGWIAVTLSLVYKFPQIWKLYQTKDTRGISVGSQIIQASAYGFYIVHGSIISDPPVVLLGITSLSQSLVLIGQYFYFKGTYEENDGRTKKDMEEGDKYEVVEQRV</sequence>
<keyword evidence="4 5" id="KW-0472">Membrane</keyword>
<comment type="subcellular location">
    <subcellularLocation>
        <location evidence="1">Membrane</location>
        <topology evidence="1">Multi-pass membrane protein</topology>
    </subcellularLocation>
</comment>